<feature type="domain" description="KN homeodomain" evidence="5">
    <location>
        <begin position="84"/>
        <end position="115"/>
    </location>
</feature>
<keyword evidence="7" id="KW-1185">Reference proteome</keyword>
<evidence type="ECO:0000256" key="4">
    <source>
        <dbReference type="SAM" id="Phobius"/>
    </source>
</evidence>
<dbReference type="AlphaFoldDB" id="A0AAW2ZNW2"/>
<keyword evidence="4 6" id="KW-0812">Transmembrane</keyword>
<keyword evidence="3" id="KW-0539">Nucleus</keyword>
<evidence type="ECO:0000259" key="5">
    <source>
        <dbReference type="Pfam" id="PF05920"/>
    </source>
</evidence>
<keyword evidence="2" id="KW-0371">Homeobox</keyword>
<dbReference type="Proteomes" id="UP001431209">
    <property type="component" value="Unassembled WGS sequence"/>
</dbReference>
<comment type="caution">
    <text evidence="6">The sequence shown here is derived from an EMBL/GenBank/DDBJ whole genome shotgun (WGS) entry which is preliminary data.</text>
</comment>
<evidence type="ECO:0000256" key="2">
    <source>
        <dbReference type="ARBA" id="ARBA00023155"/>
    </source>
</evidence>
<dbReference type="PANTHER" id="PTHR11850">
    <property type="entry name" value="HOMEOBOX PROTEIN TRANSCRIPTION FACTORS"/>
    <property type="match status" value="1"/>
</dbReference>
<dbReference type="EMBL" id="JAOPGA020001725">
    <property type="protein sequence ID" value="KAL0490861.1"/>
    <property type="molecule type" value="Genomic_DNA"/>
</dbReference>
<reference evidence="6 7" key="1">
    <citation type="submission" date="2024-03" db="EMBL/GenBank/DDBJ databases">
        <title>The Acrasis kona genome and developmental transcriptomes reveal deep origins of eukaryotic multicellular pathways.</title>
        <authorList>
            <person name="Sheikh S."/>
            <person name="Fu C.-J."/>
            <person name="Brown M.W."/>
            <person name="Baldauf S.L."/>
        </authorList>
    </citation>
    <scope>NUCLEOTIDE SEQUENCE [LARGE SCALE GENOMIC DNA]</scope>
    <source>
        <strain evidence="6 7">ATCC MYA-3509</strain>
    </source>
</reference>
<dbReference type="GO" id="GO:0006355">
    <property type="term" value="P:regulation of DNA-templated transcription"/>
    <property type="evidence" value="ECO:0007669"/>
    <property type="project" value="InterPro"/>
</dbReference>
<dbReference type="GO" id="GO:0003677">
    <property type="term" value="F:DNA binding"/>
    <property type="evidence" value="ECO:0007669"/>
    <property type="project" value="UniProtKB-KW"/>
</dbReference>
<dbReference type="CDD" id="cd00086">
    <property type="entry name" value="homeodomain"/>
    <property type="match status" value="1"/>
</dbReference>
<keyword evidence="4" id="KW-0472">Membrane</keyword>
<gene>
    <name evidence="6" type="ORF">AKO1_002457</name>
</gene>
<accession>A0AAW2ZNW2</accession>
<keyword evidence="1" id="KW-0238">DNA-binding</keyword>
<evidence type="ECO:0000256" key="1">
    <source>
        <dbReference type="ARBA" id="ARBA00023125"/>
    </source>
</evidence>
<dbReference type="InterPro" id="IPR001356">
    <property type="entry name" value="HD"/>
</dbReference>
<organism evidence="6 7">
    <name type="scientific">Acrasis kona</name>
    <dbReference type="NCBI Taxonomy" id="1008807"/>
    <lineage>
        <taxon>Eukaryota</taxon>
        <taxon>Discoba</taxon>
        <taxon>Heterolobosea</taxon>
        <taxon>Tetramitia</taxon>
        <taxon>Eutetramitia</taxon>
        <taxon>Acrasidae</taxon>
        <taxon>Acrasis</taxon>
    </lineage>
</organism>
<proteinExistence type="predicted"/>
<dbReference type="Pfam" id="PF05920">
    <property type="entry name" value="Homeobox_KN"/>
    <property type="match status" value="1"/>
</dbReference>
<dbReference type="InterPro" id="IPR009057">
    <property type="entry name" value="Homeodomain-like_sf"/>
</dbReference>
<name>A0AAW2ZNW2_9EUKA</name>
<feature type="transmembrane region" description="Helical" evidence="4">
    <location>
        <begin position="361"/>
        <end position="384"/>
    </location>
</feature>
<evidence type="ECO:0000256" key="3">
    <source>
        <dbReference type="ARBA" id="ARBA00023242"/>
    </source>
</evidence>
<protein>
    <submittedName>
        <fullName evidence="6">2 TM domain-containing transmembrane protein</fullName>
    </submittedName>
</protein>
<evidence type="ECO:0000313" key="6">
    <source>
        <dbReference type="EMBL" id="KAL0490861.1"/>
    </source>
</evidence>
<dbReference type="InterPro" id="IPR008422">
    <property type="entry name" value="KN_HD"/>
</dbReference>
<sequence>MKKSITEINIFVKLTNQPSSNGDFEDLSDSDIVESVPNVNQEGVEQKGPACVKKVDCVSKTTRMRRGRNSRILSEQATEVLSKWFEAHHEHPYPTNRDKVNLAMVTGLEFKQVNNCIVKYKNYLLQQNVPHIVTRISMSSKYLLLALLVVCANAAGLKLAEAVQITNSTKAQVYEIGISYELCEWDKAVPPSEVRPNWSNMTLSLGQLSPGKTIYGAIQVWDVPSETNVPLEHIRINFNDLSGDSVTVRLRQVHTSAAVQTKSQFFSLNKAQRQQFYQDYLPGTEQHDADITYPEEKVVGNCANSYDCGYILEKPKLSDLADIMPVFIFSVTNTQTSPLPGGIKVSAFAGDKSPDCRIPPVGIVIGSLWTAAVFIIIIVVVALLSWEKIMLRRQLAYQK</sequence>
<dbReference type="InterPro" id="IPR050224">
    <property type="entry name" value="TALE_homeobox"/>
</dbReference>
<evidence type="ECO:0000313" key="7">
    <source>
        <dbReference type="Proteomes" id="UP001431209"/>
    </source>
</evidence>
<keyword evidence="4" id="KW-1133">Transmembrane helix</keyword>
<dbReference type="SUPFAM" id="SSF46689">
    <property type="entry name" value="Homeodomain-like"/>
    <property type="match status" value="1"/>
</dbReference>
<dbReference type="Gene3D" id="1.10.10.60">
    <property type="entry name" value="Homeodomain-like"/>
    <property type="match status" value="1"/>
</dbReference>